<dbReference type="Proteomes" id="UP000475666">
    <property type="component" value="Unassembled WGS sequence"/>
</dbReference>
<feature type="compositionally biased region" description="Low complexity" evidence="1">
    <location>
        <begin position="73"/>
        <end position="85"/>
    </location>
</feature>
<accession>A0A6G3TA31</accession>
<evidence type="ECO:0000256" key="2">
    <source>
        <dbReference type="SAM" id="Phobius"/>
    </source>
</evidence>
<dbReference type="EMBL" id="JAAGMQ010000276">
    <property type="protein sequence ID" value="NEC33484.1"/>
    <property type="molecule type" value="Genomic_DNA"/>
</dbReference>
<keyword evidence="2" id="KW-0812">Transmembrane</keyword>
<organism evidence="3 4">
    <name type="scientific">Streptomyces rubrogriseus</name>
    <dbReference type="NCBI Taxonomy" id="194673"/>
    <lineage>
        <taxon>Bacteria</taxon>
        <taxon>Bacillati</taxon>
        <taxon>Actinomycetota</taxon>
        <taxon>Actinomycetes</taxon>
        <taxon>Kitasatosporales</taxon>
        <taxon>Streptomycetaceae</taxon>
        <taxon>Streptomyces</taxon>
        <taxon>Streptomyces violaceoruber group</taxon>
    </lineage>
</organism>
<feature type="compositionally biased region" description="Acidic residues" evidence="1">
    <location>
        <begin position="111"/>
        <end position="145"/>
    </location>
</feature>
<reference evidence="3 4" key="1">
    <citation type="submission" date="2020-01" db="EMBL/GenBank/DDBJ databases">
        <title>Insect and environment-associated Actinomycetes.</title>
        <authorList>
            <person name="Currrie C."/>
            <person name="Chevrette M."/>
            <person name="Carlson C."/>
            <person name="Stubbendieck R."/>
            <person name="Wendt-Pienkowski E."/>
        </authorList>
    </citation>
    <scope>NUCLEOTIDE SEQUENCE [LARGE SCALE GENOMIC DNA]</scope>
    <source>
        <strain evidence="3 4">SID7739</strain>
    </source>
</reference>
<feature type="transmembrane region" description="Helical" evidence="2">
    <location>
        <begin position="30"/>
        <end position="50"/>
    </location>
</feature>
<evidence type="ECO:0000313" key="3">
    <source>
        <dbReference type="EMBL" id="NEC33484.1"/>
    </source>
</evidence>
<protein>
    <submittedName>
        <fullName evidence="3">Uncharacterized protein</fullName>
    </submittedName>
</protein>
<keyword evidence="2" id="KW-1133">Transmembrane helix</keyword>
<dbReference type="RefSeq" id="WP_164272782.1">
    <property type="nucleotide sequence ID" value="NZ_JAAGMQ010000276.1"/>
</dbReference>
<feature type="region of interest" description="Disordered" evidence="1">
    <location>
        <begin position="61"/>
        <end position="152"/>
    </location>
</feature>
<name>A0A6G3TA31_9ACTN</name>
<evidence type="ECO:0000256" key="1">
    <source>
        <dbReference type="SAM" id="MobiDB-lite"/>
    </source>
</evidence>
<sequence length="243" mass="24689">MSSTRVPPGARGSYPAPGLALTPGPVRNQALTVIAVPFVLIVVLAVVLAATGPDDGAPATDGLYGSGALPDWGSGTTDDGTTDDGTSGDGTDPDGAYGNGTYEDGTYGDGTYDDDTYGDGTTDETPTDDTTTDTATDDTATEDTATEGSGPEATVTAYFDAINNRDFAAAWELGGKNLDQDYDSFVAGFGTTQRDDVTVTGTSGDDVSVTVVAWETDGTQTTFEGTYTVSGGVITSADMREGN</sequence>
<keyword evidence="2" id="KW-0472">Membrane</keyword>
<comment type="caution">
    <text evidence="3">The sequence shown here is derived from an EMBL/GenBank/DDBJ whole genome shotgun (WGS) entry which is preliminary data.</text>
</comment>
<evidence type="ECO:0000313" key="4">
    <source>
        <dbReference type="Proteomes" id="UP000475666"/>
    </source>
</evidence>
<proteinExistence type="predicted"/>
<gene>
    <name evidence="3" type="ORF">G3I66_09860</name>
</gene>
<dbReference type="AlphaFoldDB" id="A0A6G3TA31"/>